<dbReference type="VEuPathDB" id="FungiDB:B1J91_L13299g"/>
<dbReference type="VEuPathDB" id="FungiDB:GVI51_L00011"/>
<evidence type="ECO:0000256" key="1">
    <source>
        <dbReference type="SAM" id="MobiDB-lite"/>
    </source>
</evidence>
<dbReference type="InterPro" id="IPR018871">
    <property type="entry name" value="GLEYA_adhesin_domain"/>
</dbReference>
<dbReference type="VEuPathDB" id="FungiDB:CAGL0L13299g"/>
<dbReference type="InterPro" id="IPR037524">
    <property type="entry name" value="PA14/GLEYA"/>
</dbReference>
<evidence type="ECO:0000259" key="3">
    <source>
        <dbReference type="PROSITE" id="PS51820"/>
    </source>
</evidence>
<dbReference type="VEuPathDB" id="FungiDB:B1J91_E00231g"/>
<feature type="region of interest" description="Disordered" evidence="1">
    <location>
        <begin position="1571"/>
        <end position="1651"/>
    </location>
</feature>
<evidence type="ECO:0000313" key="4">
    <source>
        <dbReference type="EMBL" id="KTB02839.1"/>
    </source>
</evidence>
<organism evidence="4 5">
    <name type="scientific">Candida glabrata</name>
    <name type="common">Yeast</name>
    <name type="synonym">Torulopsis glabrata</name>
    <dbReference type="NCBI Taxonomy" id="5478"/>
    <lineage>
        <taxon>Eukaryota</taxon>
        <taxon>Fungi</taxon>
        <taxon>Dikarya</taxon>
        <taxon>Ascomycota</taxon>
        <taxon>Saccharomycotina</taxon>
        <taxon>Saccharomycetes</taxon>
        <taxon>Saccharomycetales</taxon>
        <taxon>Saccharomycetaceae</taxon>
        <taxon>Nakaseomyces</taxon>
    </lineage>
</organism>
<feature type="compositionally biased region" description="Polar residues" evidence="1">
    <location>
        <begin position="1602"/>
        <end position="1621"/>
    </location>
</feature>
<evidence type="ECO:0000256" key="2">
    <source>
        <dbReference type="SAM" id="SignalP"/>
    </source>
</evidence>
<dbReference type="EMBL" id="LLZZ01000122">
    <property type="protein sequence ID" value="KTB02839.1"/>
    <property type="molecule type" value="Genomic_DNA"/>
</dbReference>
<dbReference type="VEuPathDB" id="FungiDB:GWK60_F00011"/>
<feature type="chain" id="PRO_5006900666" evidence="2">
    <location>
        <begin position="19"/>
        <end position="1729"/>
    </location>
</feature>
<dbReference type="VEuPathDB" id="FungiDB:GWK60_A04697"/>
<dbReference type="InterPro" id="IPR011658">
    <property type="entry name" value="PA14_dom"/>
</dbReference>
<sequence>MLSNFFICLLLIIQCASAYNFENIFLEKRDFSSNAPNYPVGCSPSVGTQLTPGLSLEVYAYPMDGNNGYCWNATYKDPEFPRSGYLKNKLLGKADGVVGPLNFLAKNKDCSPKVDTLPAGFNFPQPITVTNFTMVLFGYLAPKQSGKYTFKLLADDLLLLNLGATNAFDCCNREATKNNLGEFLAYNLWPNQDKNVTVYLEKGVYYPLRLFFNNRDGGSQLDFSYYFNDSPAPLTDFSGMFFSVPDGAECPARIGYQLNCRSINSTTTYSTQYVTTALGANELPVTSTIYYVATPCADQANNPVCKEGFYDPVNKKCYIPPEDDYTTTIDKGNGEYETDLISHITKTDQNGKPTTTVRTTIKLYGPAPPPVTKTIDLGNEVTEYLVISYWTTTNEVGSVITTEATKTYSPPPVTITATTAADYVETDWISFFITTNDKGEIITDSTLFNATRDYNLPEAPHTSFGPAPPAETKTVDLGNEVTEYLVISYWTTTNEFGGLITTSSTRTYSPPPVTITATTAADYVETDWISFFITTNDKGEIITDSTLFNATRDYNLPEAPHTSFGPAPPAETKTVDLGNEVTEYLVISYWTTTNEFGGLITTSSTRTYSPPPVTITATTAADYVETDWISFFITTNDKGEIITDSTLFNATRDYNLPEAPHTSFGPAPPAETKTVDLGNEVTEYLVISYWTTTNEFGGLITTSSTRTYSPPPVTITATTAADYVETDWISFFITTNDKGEIITDSTLFNATRDYNLPEAPHTSFGPAPPAETKTVDLGNEVTEYLVISYWTTTNEFGGLITTSSTRTYSPPPVTITATTAADYVETDWISFFITTNDKGEIITDSTLFNATRDYNLPEAPHTSFGPAPPAETKTVDLGNEVTEYLVISYWTTTNEFGGLITTSSTRTYSPPPVTITATTAADYVETDWISFFITTNDKGEIITDSTLFNATRDYNLPEAPHTSFGPAPPAETKTVDLGNEVTEYLVISYWTTTNEFGGLITTSSTRTYSPPPVTITATTAADYVETDWISFFITTNDKGEIITDSTLFNATREYIDAQAPHLSSSMEVVPPEGDADYTTTIDKGNGEFETDLVSHITTKDSDGKPTTITTTIPLKPSDAGEADYTTTIDKGNGEFETDLVSHITTKDSDGKPTTITTTIPLKPSDAGEADYTTTIDKGNGEFETDLVSHITTKDSDGKPTTITTTIPLKPSDAGEADYTTTIDKGNGEFETDLVSHITTKDSDGKPTTITTTIPLKPSDAGEADYTTTIDKGNGEFETDLVSHITTKDSDGKPTTITTTIPLKPSDAGEADYTTTIDKGNGEFETDLVSHITTKDSDGKPTTITTTIPLKPSDAGEADYTTTIDKGNGEFETDLVSHITTKDSDGKPTTITTTIPLKPSDAGEADYTTTIDKGNGEFETDLVSHITTKDSDGKPTTITTTIPLKPSDAGEADYTTTIDKGNGEFETDLVSHITTKDSDGKPTTITTTIPLKPSDAGEADYTTTIDKGNGEFETDLVSHITTKDSDGKPTTITTTIPLKPSDAGEADYTTTIDDKNSLFSTQSLKSSLTYSYSVPQSENSSKISTGKVSKISSNMLPTPGNIDGTTTELNSSVKSTALQINSDSKRNSDTTQPVSHLSTSLKDSEAVETAPTSSISASSRVITSTENAISSSSFATPVSSNDSVYIQSKVIPTPSFTINVAEGSAPKVAITLRNGGLPIFGLVLIVLCTI</sequence>
<dbReference type="InterPro" id="IPR049451">
    <property type="entry name" value="AWP2-like_YTTT_rpt"/>
</dbReference>
<dbReference type="SUPFAM" id="SSF56988">
    <property type="entry name" value="Anthrax protective antigen"/>
    <property type="match status" value="1"/>
</dbReference>
<dbReference type="Proteomes" id="UP000054886">
    <property type="component" value="Unassembled WGS sequence"/>
</dbReference>
<gene>
    <name evidence="4" type="ORF">AO440_004870</name>
</gene>
<feature type="domain" description="PA14" evidence="3">
    <location>
        <begin position="81"/>
        <end position="239"/>
    </location>
</feature>
<dbReference type="SMART" id="SM00758">
    <property type="entry name" value="PA14"/>
    <property type="match status" value="1"/>
</dbReference>
<feature type="compositionally biased region" description="Polar residues" evidence="1">
    <location>
        <begin position="1571"/>
        <end position="1595"/>
    </location>
</feature>
<feature type="compositionally biased region" description="Polar residues" evidence="1">
    <location>
        <begin position="1628"/>
        <end position="1640"/>
    </location>
</feature>
<comment type="caution">
    <text evidence="4">The sequence shown here is derived from an EMBL/GenBank/DDBJ whole genome shotgun (WGS) entry which is preliminary data.</text>
</comment>
<dbReference type="Pfam" id="PF10528">
    <property type="entry name" value="GLEYA"/>
    <property type="match status" value="1"/>
</dbReference>
<proteinExistence type="predicted"/>
<evidence type="ECO:0000313" key="5">
    <source>
        <dbReference type="Proteomes" id="UP000054886"/>
    </source>
</evidence>
<protein>
    <submittedName>
        <fullName evidence="4">Flocculation protein FLO9</fullName>
    </submittedName>
</protein>
<dbReference type="PROSITE" id="PS51820">
    <property type="entry name" value="PA14"/>
    <property type="match status" value="1"/>
</dbReference>
<dbReference type="Gene3D" id="2.60.120.1560">
    <property type="match status" value="1"/>
</dbReference>
<keyword evidence="2" id="KW-0732">Signal</keyword>
<dbReference type="VEuPathDB" id="FungiDB:GWK60_L17237"/>
<reference evidence="4 5" key="1">
    <citation type="submission" date="2015-10" db="EMBL/GenBank/DDBJ databases">
        <title>Draft genomes sequences of Candida glabrata isolates 1A, 1B, 2A, 2B, 3A and 3B.</title>
        <authorList>
            <person name="Haavelsrud O.E."/>
            <person name="Gaustad P."/>
        </authorList>
    </citation>
    <scope>NUCLEOTIDE SEQUENCE [LARGE SCALE GENOMIC DNA]</scope>
    <source>
        <strain evidence="4">910700640</strain>
    </source>
</reference>
<accession>A0A0W0CTC5</accession>
<feature type="signal peptide" evidence="2">
    <location>
        <begin position="1"/>
        <end position="18"/>
    </location>
</feature>
<dbReference type="Pfam" id="PF20646">
    <property type="entry name" value="Hpf1_C"/>
    <property type="match status" value="11"/>
</dbReference>
<name>A0A0W0CTC5_CANGB</name>